<dbReference type="EMBL" id="UYWX01000816">
    <property type="protein sequence ID" value="VDM19108.1"/>
    <property type="molecule type" value="Genomic_DNA"/>
</dbReference>
<evidence type="ECO:0000313" key="3">
    <source>
        <dbReference type="Proteomes" id="UP000274429"/>
    </source>
</evidence>
<evidence type="ECO:0000313" key="4">
    <source>
        <dbReference type="WBParaSite" id="TTAC_0000218001-mRNA-1"/>
    </source>
</evidence>
<name>A0A0R3WN42_HYDTA</name>
<evidence type="ECO:0000256" key="1">
    <source>
        <dbReference type="SAM" id="Phobius"/>
    </source>
</evidence>
<dbReference type="Proteomes" id="UP000274429">
    <property type="component" value="Unassembled WGS sequence"/>
</dbReference>
<keyword evidence="1" id="KW-0812">Transmembrane</keyword>
<protein>
    <submittedName>
        <fullName evidence="4">Secreted protein</fullName>
    </submittedName>
</protein>
<reference evidence="4" key="1">
    <citation type="submission" date="2017-02" db="UniProtKB">
        <authorList>
            <consortium name="WormBaseParasite"/>
        </authorList>
    </citation>
    <scope>IDENTIFICATION</scope>
</reference>
<keyword evidence="1" id="KW-0472">Membrane</keyword>
<feature type="transmembrane region" description="Helical" evidence="1">
    <location>
        <begin position="26"/>
        <end position="44"/>
    </location>
</feature>
<dbReference type="WBParaSite" id="TTAC_0000218001-mRNA-1">
    <property type="protein sequence ID" value="TTAC_0000218001-mRNA-1"/>
    <property type="gene ID" value="TTAC_0000218001"/>
</dbReference>
<evidence type="ECO:0000313" key="2">
    <source>
        <dbReference type="EMBL" id="VDM19108.1"/>
    </source>
</evidence>
<keyword evidence="3" id="KW-1185">Reference proteome</keyword>
<accession>A0A0R3WN42</accession>
<proteinExistence type="predicted"/>
<reference evidence="2 3" key="2">
    <citation type="submission" date="2018-11" db="EMBL/GenBank/DDBJ databases">
        <authorList>
            <consortium name="Pathogen Informatics"/>
        </authorList>
    </citation>
    <scope>NUCLEOTIDE SEQUENCE [LARGE SCALE GENOMIC DNA]</scope>
</reference>
<organism evidence="4">
    <name type="scientific">Hydatigena taeniaeformis</name>
    <name type="common">Feline tapeworm</name>
    <name type="synonym">Taenia taeniaeformis</name>
    <dbReference type="NCBI Taxonomy" id="6205"/>
    <lineage>
        <taxon>Eukaryota</taxon>
        <taxon>Metazoa</taxon>
        <taxon>Spiralia</taxon>
        <taxon>Lophotrochozoa</taxon>
        <taxon>Platyhelminthes</taxon>
        <taxon>Cestoda</taxon>
        <taxon>Eucestoda</taxon>
        <taxon>Cyclophyllidea</taxon>
        <taxon>Taeniidae</taxon>
        <taxon>Hydatigera</taxon>
    </lineage>
</organism>
<dbReference type="AlphaFoldDB" id="A0A0R3WN42"/>
<keyword evidence="1" id="KW-1133">Transmembrane helix</keyword>
<sequence>MTAFRTATSTALLQLLPLPLQHSVKINAFFFFYCFFGLGARVYARWQAIVQSTVQSISTRANWSRAVADLRASRRWGVGRCERFLRESFKLTHHHTSTAAAYNALEWVTELQRLWDGVTVTLLFIHRQSIVSQPSPYQTVLL</sequence>
<gene>
    <name evidence="2" type="ORF">TTAC_LOCUS2167</name>
</gene>